<name>A0A2S1T2R8_9ACTN</name>
<accession>A0A2S1T2R8</accession>
<gene>
    <name evidence="1" type="ORF">DDW44_09325</name>
</gene>
<evidence type="ECO:0000313" key="2">
    <source>
        <dbReference type="Proteomes" id="UP000244900"/>
    </source>
</evidence>
<proteinExistence type="predicted"/>
<dbReference type="Proteomes" id="UP000244900">
    <property type="component" value="Chromosome"/>
</dbReference>
<organism evidence="1 2">
    <name type="scientific">Streptomyces tirandamycinicus</name>
    <dbReference type="NCBI Taxonomy" id="2174846"/>
    <lineage>
        <taxon>Bacteria</taxon>
        <taxon>Bacillati</taxon>
        <taxon>Actinomycetota</taxon>
        <taxon>Actinomycetes</taxon>
        <taxon>Kitasatosporales</taxon>
        <taxon>Streptomycetaceae</taxon>
        <taxon>Streptomyces</taxon>
    </lineage>
</organism>
<sequence>MLVVPGALATAVVRDRTGEPVVLLSGELPSALTPSGVDELLNLAAAVLEAEELELFRRCLAALRCGEKLRETRIEVSGAVLTIYRDGQSG</sequence>
<dbReference type="OrthoDB" id="4306751at2"/>
<keyword evidence="2" id="KW-1185">Reference proteome</keyword>
<protein>
    <submittedName>
        <fullName evidence="1">Uncharacterized protein</fullName>
    </submittedName>
</protein>
<dbReference type="RefSeq" id="WP_108908781.1">
    <property type="nucleotide sequence ID" value="NZ_CP029188.1"/>
</dbReference>
<dbReference type="EMBL" id="CP029188">
    <property type="protein sequence ID" value="AWI32973.1"/>
    <property type="molecule type" value="Genomic_DNA"/>
</dbReference>
<dbReference type="AlphaFoldDB" id="A0A2S1T2R8"/>
<reference evidence="1 2" key="1">
    <citation type="submission" date="2018-05" db="EMBL/GenBank/DDBJ databases">
        <title>Complete genome sequence of sponge-derived Streptomyces sp. HNM0039.</title>
        <authorList>
            <person name="Huang X."/>
            <person name="Zhou S."/>
        </authorList>
    </citation>
    <scope>NUCLEOTIDE SEQUENCE [LARGE SCALE GENOMIC DNA]</scope>
    <source>
        <strain evidence="1 2">HNM0039</strain>
    </source>
</reference>
<dbReference type="KEGG" id="stir:DDW44_09325"/>
<evidence type="ECO:0000313" key="1">
    <source>
        <dbReference type="EMBL" id="AWI32973.1"/>
    </source>
</evidence>